<keyword evidence="4" id="KW-1185">Reference proteome</keyword>
<evidence type="ECO:0000256" key="1">
    <source>
        <dbReference type="SAM" id="MobiDB-lite"/>
    </source>
</evidence>
<accession>A0ABM8WDG8</accession>
<evidence type="ECO:0000313" key="3">
    <source>
        <dbReference type="EMBL" id="CAG9165328.1"/>
    </source>
</evidence>
<evidence type="ECO:0000256" key="2">
    <source>
        <dbReference type="SAM" id="SignalP"/>
    </source>
</evidence>
<dbReference type="RefSeq" id="WP_224038906.1">
    <property type="nucleotide sequence ID" value="NZ_CAJZAH010000001.1"/>
</dbReference>
<feature type="chain" id="PRO_5046332916" evidence="2">
    <location>
        <begin position="36"/>
        <end position="196"/>
    </location>
</feature>
<keyword evidence="2" id="KW-0732">Signal</keyword>
<dbReference type="Proteomes" id="UP000721236">
    <property type="component" value="Unassembled WGS sequence"/>
</dbReference>
<feature type="region of interest" description="Disordered" evidence="1">
    <location>
        <begin position="41"/>
        <end position="92"/>
    </location>
</feature>
<comment type="caution">
    <text evidence="3">The sequence shown here is derived from an EMBL/GenBank/DDBJ whole genome shotgun (WGS) entry which is preliminary data.</text>
</comment>
<dbReference type="EMBL" id="CAJZAH010000001">
    <property type="protein sequence ID" value="CAG9165328.1"/>
    <property type="molecule type" value="Genomic_DNA"/>
</dbReference>
<feature type="compositionally biased region" description="Pro residues" evidence="1">
    <location>
        <begin position="45"/>
        <end position="56"/>
    </location>
</feature>
<reference evidence="3 4" key="1">
    <citation type="submission" date="2021-08" db="EMBL/GenBank/DDBJ databases">
        <authorList>
            <person name="Peeters C."/>
        </authorList>
    </citation>
    <scope>NUCLEOTIDE SEQUENCE [LARGE SCALE GENOMIC DNA]</scope>
    <source>
        <strain evidence="3 4">LMG 21510</strain>
    </source>
</reference>
<name>A0ABM8WDG8_9BURK</name>
<protein>
    <submittedName>
        <fullName evidence="3">Uncharacterized protein</fullName>
    </submittedName>
</protein>
<gene>
    <name evidence="3" type="ORF">LMG21510_00039</name>
</gene>
<sequence length="196" mass="20425">MQTTTPIHRPCSPGASRLKTRLAALALLALGAATAATTVAQTPAQPMPSPAAPPTTVPGTSPSTTPGVAPSPSTATGSSNLPARMHTPPQGLTERTAGAFTYLCGGIGQDEQAAMRARAREFDMQVLFTQGGRGEYLADVEVSLSRGGKEVANFMATGPRCLIKGPRGTYQIAATYQGTTKRATLRSGQKNLQMRW</sequence>
<organism evidence="3 4">
    <name type="scientific">Cupriavidus respiraculi</name>
    <dbReference type="NCBI Taxonomy" id="195930"/>
    <lineage>
        <taxon>Bacteria</taxon>
        <taxon>Pseudomonadati</taxon>
        <taxon>Pseudomonadota</taxon>
        <taxon>Betaproteobacteria</taxon>
        <taxon>Burkholderiales</taxon>
        <taxon>Burkholderiaceae</taxon>
        <taxon>Cupriavidus</taxon>
    </lineage>
</organism>
<feature type="signal peptide" evidence="2">
    <location>
        <begin position="1"/>
        <end position="35"/>
    </location>
</feature>
<feature type="compositionally biased region" description="Low complexity" evidence="1">
    <location>
        <begin position="57"/>
        <end position="76"/>
    </location>
</feature>
<proteinExistence type="predicted"/>
<evidence type="ECO:0000313" key="4">
    <source>
        <dbReference type="Proteomes" id="UP000721236"/>
    </source>
</evidence>